<evidence type="ECO:0000256" key="9">
    <source>
        <dbReference type="ARBA" id="ARBA00023170"/>
    </source>
</evidence>
<dbReference type="Pfam" id="PF07715">
    <property type="entry name" value="Plug"/>
    <property type="match status" value="1"/>
</dbReference>
<dbReference type="RefSeq" id="WP_053057245.1">
    <property type="nucleotide sequence ID" value="NZ_CP043476.1"/>
</dbReference>
<evidence type="ECO:0000256" key="4">
    <source>
        <dbReference type="ARBA" id="ARBA00022452"/>
    </source>
</evidence>
<comment type="similarity">
    <text evidence="2 11 13">Belongs to the TonB-dependent receptor family.</text>
</comment>
<keyword evidence="7 12" id="KW-0798">TonB box</keyword>
<keyword evidence="6 14" id="KW-0732">Signal</keyword>
<dbReference type="InterPro" id="IPR010105">
    <property type="entry name" value="TonB_sidphr_rcpt"/>
</dbReference>
<dbReference type="NCBIfam" id="TIGR01783">
    <property type="entry name" value="TonB-siderophor"/>
    <property type="match status" value="1"/>
</dbReference>
<evidence type="ECO:0000256" key="11">
    <source>
        <dbReference type="PROSITE-ProRule" id="PRU01360"/>
    </source>
</evidence>
<evidence type="ECO:0000256" key="1">
    <source>
        <dbReference type="ARBA" id="ARBA00004571"/>
    </source>
</evidence>
<feature type="short sequence motif" description="TonB box" evidence="12">
    <location>
        <begin position="50"/>
        <end position="56"/>
    </location>
</feature>
<dbReference type="OrthoDB" id="8732650at2"/>
<feature type="domain" description="TonB-dependent receptor plug" evidence="16">
    <location>
        <begin position="70"/>
        <end position="170"/>
    </location>
</feature>
<keyword evidence="5 11" id="KW-0812">Transmembrane</keyword>
<evidence type="ECO:0000259" key="16">
    <source>
        <dbReference type="Pfam" id="PF07715"/>
    </source>
</evidence>
<dbReference type="InterPro" id="IPR037066">
    <property type="entry name" value="Plug_dom_sf"/>
</dbReference>
<evidence type="ECO:0000256" key="5">
    <source>
        <dbReference type="ARBA" id="ARBA00022692"/>
    </source>
</evidence>
<evidence type="ECO:0000256" key="14">
    <source>
        <dbReference type="SAM" id="SignalP"/>
    </source>
</evidence>
<feature type="signal peptide" evidence="14">
    <location>
        <begin position="1"/>
        <end position="37"/>
    </location>
</feature>
<dbReference type="InterPro" id="IPR012910">
    <property type="entry name" value="Plug_dom"/>
</dbReference>
<dbReference type="PROSITE" id="PS00430">
    <property type="entry name" value="TONB_DEPENDENT_REC_1"/>
    <property type="match status" value="1"/>
</dbReference>
<sequence length="697" mass="76732">MRFPSVSAAHVSSCRFPRRVRLAAFATALLLARNAYAEDAATDQATELDTVSVTAARVHANAGALGERSVRDTPFAIQVLDREDLDKRQVVSLGDAFFNDPSVVTQVGAYSSGWSSPIINRGLGLSYDSYRVNGLQVSSWGSEWPLEVMEQVELLKGPAGFLYGFGQPGGLVNYTTKKPTDTTTLSARLGWRSDAVASAQLDAGGRFGNQDMFGYRLNAFREKGETYNGGEVDRKVVSAALDARLSDRLTWTADLVHQSRKLSEEAPQYYFIGLSAVPRAIGGDADRSVNGSYYDTRSTLLSTGLEWRFADGWKASLNYGVTTSWNDVNKIFAYIDDANGDYDVNAYALGGKSEWKLLQLMLQGSFATGPLTHQLVAGASRQDATGWDRPYVWQTIGRGNLYDWQGMTHYSSASRVMTRSSETLQKALFVSDTVGFAPGWSLLAGWRYNDYAQRGAYHTYPVTPTYALMYKPADAVTLYASYIESLEAGGRVGDDYINAGQVLDPTISKQYEIGAKIAYSRWNANAAAFRLERGASIDRVTATGKYLEQDGITLYEGIELSGDYRLSEQLSIGGGATWLDPRYDKLSPGNAADQGHRVSFAARWQGVVHVDYAFPAIDGLSVYAALRYFGDVWYDTANTLKLPDYTLANLGAGYRMQLRGHPVTWRASIDNLTDRKYWITNSVGAPRTYALSVQFEL</sequence>
<keyword evidence="9 17" id="KW-0675">Receptor</keyword>
<evidence type="ECO:0000313" key="18">
    <source>
        <dbReference type="Proteomes" id="UP000238261"/>
    </source>
</evidence>
<keyword evidence="3 11" id="KW-0813">Transport</keyword>
<dbReference type="GO" id="GO:0009279">
    <property type="term" value="C:cell outer membrane"/>
    <property type="evidence" value="ECO:0007669"/>
    <property type="project" value="UniProtKB-SubCell"/>
</dbReference>
<evidence type="ECO:0000256" key="7">
    <source>
        <dbReference type="ARBA" id="ARBA00023077"/>
    </source>
</evidence>
<organism evidence="17 18">
    <name type="scientific">Xanthomonas hyacinthi</name>
    <dbReference type="NCBI Taxonomy" id="56455"/>
    <lineage>
        <taxon>Bacteria</taxon>
        <taxon>Pseudomonadati</taxon>
        <taxon>Pseudomonadota</taxon>
        <taxon>Gammaproteobacteria</taxon>
        <taxon>Lysobacterales</taxon>
        <taxon>Lysobacteraceae</taxon>
        <taxon>Xanthomonas</taxon>
    </lineage>
</organism>
<comment type="subcellular location">
    <subcellularLocation>
        <location evidence="1 11">Cell outer membrane</location>
        <topology evidence="1 11">Multi-pass membrane protein</topology>
    </subcellularLocation>
</comment>
<dbReference type="Gene3D" id="2.40.170.20">
    <property type="entry name" value="TonB-dependent receptor, beta-barrel domain"/>
    <property type="match status" value="1"/>
</dbReference>
<evidence type="ECO:0000256" key="12">
    <source>
        <dbReference type="PROSITE-ProRule" id="PRU10143"/>
    </source>
</evidence>
<evidence type="ECO:0000313" key="17">
    <source>
        <dbReference type="EMBL" id="PPU98012.1"/>
    </source>
</evidence>
<evidence type="ECO:0000256" key="10">
    <source>
        <dbReference type="ARBA" id="ARBA00023237"/>
    </source>
</evidence>
<dbReference type="Gene3D" id="2.170.130.10">
    <property type="entry name" value="TonB-dependent receptor, plug domain"/>
    <property type="match status" value="1"/>
</dbReference>
<feature type="chain" id="PRO_5015535130" evidence="14">
    <location>
        <begin position="38"/>
        <end position="697"/>
    </location>
</feature>
<accession>A0A2S7EXY8</accession>
<dbReference type="GO" id="GO:0015891">
    <property type="term" value="P:siderophore transport"/>
    <property type="evidence" value="ECO:0007669"/>
    <property type="project" value="InterPro"/>
</dbReference>
<dbReference type="GO" id="GO:0038023">
    <property type="term" value="F:signaling receptor activity"/>
    <property type="evidence" value="ECO:0007669"/>
    <property type="project" value="InterPro"/>
</dbReference>
<dbReference type="Proteomes" id="UP000238261">
    <property type="component" value="Unassembled WGS sequence"/>
</dbReference>
<keyword evidence="4 11" id="KW-1134">Transmembrane beta strand</keyword>
<gene>
    <name evidence="17" type="ORF">XhyaCFBP1156_09260</name>
</gene>
<keyword evidence="8 11" id="KW-0472">Membrane</keyword>
<feature type="domain" description="TonB-dependent receptor-like beta-barrel" evidence="15">
    <location>
        <begin position="279"/>
        <end position="672"/>
    </location>
</feature>
<name>A0A2S7EXY8_9XANT</name>
<dbReference type="InterPro" id="IPR039426">
    <property type="entry name" value="TonB-dep_rcpt-like"/>
</dbReference>
<dbReference type="EMBL" id="MDEG01000006">
    <property type="protein sequence ID" value="PPU98012.1"/>
    <property type="molecule type" value="Genomic_DNA"/>
</dbReference>
<dbReference type="PROSITE" id="PS52016">
    <property type="entry name" value="TONB_DEPENDENT_REC_3"/>
    <property type="match status" value="1"/>
</dbReference>
<dbReference type="PANTHER" id="PTHR32552:SF82">
    <property type="entry name" value="FCUA PROTEIN"/>
    <property type="match status" value="1"/>
</dbReference>
<keyword evidence="18" id="KW-1185">Reference proteome</keyword>
<dbReference type="InterPro" id="IPR010916">
    <property type="entry name" value="TonB_box_CS"/>
</dbReference>
<protein>
    <submittedName>
        <fullName evidence="17">TonB-dependent siderophore receptor</fullName>
    </submittedName>
</protein>
<evidence type="ECO:0000256" key="6">
    <source>
        <dbReference type="ARBA" id="ARBA00022729"/>
    </source>
</evidence>
<evidence type="ECO:0000256" key="13">
    <source>
        <dbReference type="RuleBase" id="RU003357"/>
    </source>
</evidence>
<evidence type="ECO:0000259" key="15">
    <source>
        <dbReference type="Pfam" id="PF00593"/>
    </source>
</evidence>
<dbReference type="InterPro" id="IPR000531">
    <property type="entry name" value="Beta-barrel_TonB"/>
</dbReference>
<evidence type="ECO:0000256" key="2">
    <source>
        <dbReference type="ARBA" id="ARBA00009810"/>
    </source>
</evidence>
<dbReference type="InterPro" id="IPR036942">
    <property type="entry name" value="Beta-barrel_TonB_sf"/>
</dbReference>
<reference evidence="18" key="1">
    <citation type="submission" date="2016-08" db="EMBL/GenBank/DDBJ databases">
        <authorList>
            <person name="Merda D."/>
            <person name="Briand M."/>
            <person name="Taghouti G."/>
            <person name="Carrere S."/>
            <person name="Gouzy J."/>
            <person name="Portier P."/>
            <person name="Jacques M.-A."/>
            <person name="Fischer-Le Saux M."/>
        </authorList>
    </citation>
    <scope>NUCLEOTIDE SEQUENCE [LARGE SCALE GENOMIC DNA]</scope>
    <source>
        <strain evidence="18">CFBP1156</strain>
    </source>
</reference>
<dbReference type="AlphaFoldDB" id="A0A2S7EXY8"/>
<keyword evidence="10 11" id="KW-0998">Cell outer membrane</keyword>
<dbReference type="Pfam" id="PF00593">
    <property type="entry name" value="TonB_dep_Rec_b-barrel"/>
    <property type="match status" value="1"/>
</dbReference>
<dbReference type="GO" id="GO:0015344">
    <property type="term" value="F:siderophore uptake transmembrane transporter activity"/>
    <property type="evidence" value="ECO:0007669"/>
    <property type="project" value="TreeGrafter"/>
</dbReference>
<dbReference type="CDD" id="cd01347">
    <property type="entry name" value="ligand_gated_channel"/>
    <property type="match status" value="1"/>
</dbReference>
<dbReference type="SUPFAM" id="SSF56935">
    <property type="entry name" value="Porins"/>
    <property type="match status" value="1"/>
</dbReference>
<proteinExistence type="inferred from homology"/>
<dbReference type="PANTHER" id="PTHR32552">
    <property type="entry name" value="FERRICHROME IRON RECEPTOR-RELATED"/>
    <property type="match status" value="1"/>
</dbReference>
<evidence type="ECO:0000256" key="3">
    <source>
        <dbReference type="ARBA" id="ARBA00022448"/>
    </source>
</evidence>
<evidence type="ECO:0000256" key="8">
    <source>
        <dbReference type="ARBA" id="ARBA00023136"/>
    </source>
</evidence>
<comment type="caution">
    <text evidence="17">The sequence shown here is derived from an EMBL/GenBank/DDBJ whole genome shotgun (WGS) entry which is preliminary data.</text>
</comment>